<accession>A0ABW8XPA8</accession>
<evidence type="ECO:0000256" key="1">
    <source>
        <dbReference type="SAM" id="MobiDB-lite"/>
    </source>
</evidence>
<evidence type="ECO:0000313" key="3">
    <source>
        <dbReference type="EMBL" id="MFL9829450.1"/>
    </source>
</evidence>
<feature type="compositionally biased region" description="Low complexity" evidence="1">
    <location>
        <begin position="194"/>
        <end position="203"/>
    </location>
</feature>
<proteinExistence type="predicted"/>
<feature type="compositionally biased region" description="Basic and acidic residues" evidence="1">
    <location>
        <begin position="204"/>
        <end position="216"/>
    </location>
</feature>
<keyword evidence="4" id="KW-1185">Reference proteome</keyword>
<dbReference type="Gene3D" id="3.40.50.10610">
    <property type="entry name" value="ABC-type transport auxiliary lipoprotein component"/>
    <property type="match status" value="1"/>
</dbReference>
<feature type="region of interest" description="Disordered" evidence="1">
    <location>
        <begin position="194"/>
        <end position="221"/>
    </location>
</feature>
<organism evidence="3 4">
    <name type="scientific">Flavobacterium plantiphilum</name>
    <dbReference type="NCBI Taxonomy" id="3163297"/>
    <lineage>
        <taxon>Bacteria</taxon>
        <taxon>Pseudomonadati</taxon>
        <taxon>Bacteroidota</taxon>
        <taxon>Flavobacteriia</taxon>
        <taxon>Flavobacteriales</taxon>
        <taxon>Flavobacteriaceae</taxon>
        <taxon>Flavobacterium</taxon>
    </lineage>
</organism>
<dbReference type="RefSeq" id="WP_408079117.1">
    <property type="nucleotide sequence ID" value="NZ_JBELQA010000001.1"/>
</dbReference>
<evidence type="ECO:0000256" key="2">
    <source>
        <dbReference type="SAM" id="SignalP"/>
    </source>
</evidence>
<dbReference type="EMBL" id="JBELQA010000001">
    <property type="protein sequence ID" value="MFL9829450.1"/>
    <property type="molecule type" value="Genomic_DNA"/>
</dbReference>
<keyword evidence="2" id="KW-0732">Signal</keyword>
<comment type="caution">
    <text evidence="3">The sequence shown here is derived from an EMBL/GenBank/DDBJ whole genome shotgun (WGS) entry which is preliminary data.</text>
</comment>
<dbReference type="Proteomes" id="UP001629260">
    <property type="component" value="Unassembled WGS sequence"/>
</dbReference>
<sequence length="284" mass="31203">MASFTFKKTVCFLIFFFNLLILSAQNKTDTVIMTNGEKKVGKVVSVSENAIKFTYQGEALEYELKKSGISKIEFASGRTEIITNTDIPSASASTTTERKGRIAVLPFEFITNDSALNANAMAEQLQNDSYLSIKENTHGLQIQDPVTTNSILARNGIPYTSIKSKSPAEMAMLLGVENIVYGIANVTNKGTSSYGSGVSTYNGKETEKKEGNKEQTKSSGNIYNSNNATTIINYDTKISLNFYNDQGTNLYSESRNSFGTSFDAYHATINYLIKRCPFGSKVKN</sequence>
<evidence type="ECO:0000313" key="4">
    <source>
        <dbReference type="Proteomes" id="UP001629260"/>
    </source>
</evidence>
<reference evidence="3 4" key="1">
    <citation type="submission" date="2024-06" db="EMBL/GenBank/DDBJ databases">
        <authorList>
            <person name="Kaempfer P."/>
            <person name="Viver T."/>
        </authorList>
    </citation>
    <scope>NUCLEOTIDE SEQUENCE [LARGE SCALE GENOMIC DNA]</scope>
    <source>
        <strain evidence="3 4">ST-87</strain>
    </source>
</reference>
<name>A0ABW8XPA8_9FLAO</name>
<feature type="signal peptide" evidence="2">
    <location>
        <begin position="1"/>
        <end position="26"/>
    </location>
</feature>
<gene>
    <name evidence="3" type="ORF">ABS764_01175</name>
</gene>
<protein>
    <submittedName>
        <fullName evidence="3">Uncharacterized protein</fullName>
    </submittedName>
</protein>
<feature type="chain" id="PRO_5046481575" evidence="2">
    <location>
        <begin position="27"/>
        <end position="284"/>
    </location>
</feature>